<name>A0ABQ8KPY5_9APHY</name>
<comment type="caution">
    <text evidence="4">The sequence shown here is derived from an EMBL/GenBank/DDBJ whole genome shotgun (WGS) entry which is preliminary data.</text>
</comment>
<dbReference type="Pfam" id="PF20151">
    <property type="entry name" value="DUF6533"/>
    <property type="match status" value="1"/>
</dbReference>
<feature type="transmembrane region" description="Helical" evidence="2">
    <location>
        <begin position="247"/>
        <end position="264"/>
    </location>
</feature>
<feature type="non-terminal residue" evidence="4">
    <location>
        <position position="344"/>
    </location>
</feature>
<proteinExistence type="predicted"/>
<protein>
    <recommendedName>
        <fullName evidence="3">DUF6533 domain-containing protein</fullName>
    </recommendedName>
</protein>
<feature type="transmembrane region" description="Helical" evidence="2">
    <location>
        <begin position="168"/>
        <end position="194"/>
    </location>
</feature>
<keyword evidence="2" id="KW-1133">Transmembrane helix</keyword>
<dbReference type="EMBL" id="JADCUA010000004">
    <property type="protein sequence ID" value="KAH9840570.1"/>
    <property type="molecule type" value="Genomic_DNA"/>
</dbReference>
<keyword evidence="2" id="KW-0472">Membrane</keyword>
<sequence length="344" mass="38284">MSMSSSAQIADLQDVFETDCMCVAFSTLIFYDHIVNIEEETQFIWRRKFNGASWTLLANRILLFVYAMSLLVQVFDWDTYLGCAATLFLFYASNLALCVVVAVFSALRAYAISSRNVFVALSVFSFGVAPILINMYTIIESSDVFVGWIGNAPMCYQNSRYSVGTAQLLYSLAGSSAIFSDMIVIGATWSRTYAASRQARVHAPLMDLVFRDGTTYFFLMLILNIAQTGVATLWFDDATTDSSYTSYFIIPLGPILISRFILHLRRTSLSHESSTHETSTAEPRSRSPTMHFRTRTLQLASSTVDDMGSSLTFMSGFSGDVREDDANADVSNHELNPAVGLHDF</sequence>
<dbReference type="GeneID" id="72003479"/>
<accession>A0ABQ8KPY5</accession>
<gene>
    <name evidence="4" type="ORF">C8Q71DRAFT_740072</name>
</gene>
<feature type="transmembrane region" description="Helical" evidence="2">
    <location>
        <begin position="215"/>
        <end position="235"/>
    </location>
</feature>
<feature type="domain" description="DUF6533" evidence="3">
    <location>
        <begin position="20"/>
        <end position="64"/>
    </location>
</feature>
<keyword evidence="5" id="KW-1185">Reference proteome</keyword>
<dbReference type="Proteomes" id="UP000814176">
    <property type="component" value="Unassembled WGS sequence"/>
</dbReference>
<organism evidence="4 5">
    <name type="scientific">Rhodofomes roseus</name>
    <dbReference type="NCBI Taxonomy" id="34475"/>
    <lineage>
        <taxon>Eukaryota</taxon>
        <taxon>Fungi</taxon>
        <taxon>Dikarya</taxon>
        <taxon>Basidiomycota</taxon>
        <taxon>Agaricomycotina</taxon>
        <taxon>Agaricomycetes</taxon>
        <taxon>Polyporales</taxon>
        <taxon>Rhodofomes</taxon>
    </lineage>
</organism>
<evidence type="ECO:0000259" key="3">
    <source>
        <dbReference type="Pfam" id="PF20151"/>
    </source>
</evidence>
<feature type="transmembrane region" description="Helical" evidence="2">
    <location>
        <begin position="56"/>
        <end position="75"/>
    </location>
</feature>
<evidence type="ECO:0000256" key="2">
    <source>
        <dbReference type="SAM" id="Phobius"/>
    </source>
</evidence>
<feature type="region of interest" description="Disordered" evidence="1">
    <location>
        <begin position="272"/>
        <end position="292"/>
    </location>
</feature>
<feature type="transmembrane region" description="Helical" evidence="2">
    <location>
        <begin position="87"/>
        <end position="110"/>
    </location>
</feature>
<dbReference type="RefSeq" id="XP_047782036.1">
    <property type="nucleotide sequence ID" value="XM_047922747.1"/>
</dbReference>
<evidence type="ECO:0000313" key="5">
    <source>
        <dbReference type="Proteomes" id="UP000814176"/>
    </source>
</evidence>
<feature type="transmembrane region" description="Helical" evidence="2">
    <location>
        <begin position="117"/>
        <end position="139"/>
    </location>
</feature>
<evidence type="ECO:0000256" key="1">
    <source>
        <dbReference type="SAM" id="MobiDB-lite"/>
    </source>
</evidence>
<dbReference type="InterPro" id="IPR045340">
    <property type="entry name" value="DUF6533"/>
</dbReference>
<keyword evidence="2" id="KW-0812">Transmembrane</keyword>
<reference evidence="4 5" key="1">
    <citation type="journal article" date="2021" name="Environ. Microbiol.">
        <title>Gene family expansions and transcriptome signatures uncover fungal adaptations to wood decay.</title>
        <authorList>
            <person name="Hage H."/>
            <person name="Miyauchi S."/>
            <person name="Viragh M."/>
            <person name="Drula E."/>
            <person name="Min B."/>
            <person name="Chaduli D."/>
            <person name="Navarro D."/>
            <person name="Favel A."/>
            <person name="Norest M."/>
            <person name="Lesage-Meessen L."/>
            <person name="Balint B."/>
            <person name="Merenyi Z."/>
            <person name="de Eugenio L."/>
            <person name="Morin E."/>
            <person name="Martinez A.T."/>
            <person name="Baldrian P."/>
            <person name="Stursova M."/>
            <person name="Martinez M.J."/>
            <person name="Novotny C."/>
            <person name="Magnuson J.K."/>
            <person name="Spatafora J.W."/>
            <person name="Maurice S."/>
            <person name="Pangilinan J."/>
            <person name="Andreopoulos W."/>
            <person name="LaButti K."/>
            <person name="Hundley H."/>
            <person name="Na H."/>
            <person name="Kuo A."/>
            <person name="Barry K."/>
            <person name="Lipzen A."/>
            <person name="Henrissat B."/>
            <person name="Riley R."/>
            <person name="Ahrendt S."/>
            <person name="Nagy L.G."/>
            <person name="Grigoriev I.V."/>
            <person name="Martin F."/>
            <person name="Rosso M.N."/>
        </authorList>
    </citation>
    <scope>NUCLEOTIDE SEQUENCE [LARGE SCALE GENOMIC DNA]</scope>
    <source>
        <strain evidence="4 5">CIRM-BRFM 1785</strain>
    </source>
</reference>
<evidence type="ECO:0000313" key="4">
    <source>
        <dbReference type="EMBL" id="KAH9840570.1"/>
    </source>
</evidence>